<comment type="caution">
    <text evidence="1">The sequence shown here is derived from an EMBL/GenBank/DDBJ whole genome shotgun (WGS) entry which is preliminary data.</text>
</comment>
<evidence type="ECO:0000313" key="1">
    <source>
        <dbReference type="EMBL" id="MBO0932425.1"/>
    </source>
</evidence>
<protein>
    <submittedName>
        <fullName evidence="1">Uncharacterized protein</fullName>
    </submittedName>
</protein>
<keyword evidence="2" id="KW-1185">Reference proteome</keyword>
<organism evidence="1 2">
    <name type="scientific">Fibrella aquatilis</name>
    <dbReference type="NCBI Taxonomy" id="2817059"/>
    <lineage>
        <taxon>Bacteria</taxon>
        <taxon>Pseudomonadati</taxon>
        <taxon>Bacteroidota</taxon>
        <taxon>Cytophagia</taxon>
        <taxon>Cytophagales</taxon>
        <taxon>Spirosomataceae</taxon>
        <taxon>Fibrella</taxon>
    </lineage>
</organism>
<dbReference type="RefSeq" id="WP_207336386.1">
    <property type="nucleotide sequence ID" value="NZ_JAFMYU010000012.1"/>
</dbReference>
<reference evidence="1 2" key="1">
    <citation type="submission" date="2021-03" db="EMBL/GenBank/DDBJ databases">
        <title>Fibrella sp. HMF5036 genome sequencing and assembly.</title>
        <authorList>
            <person name="Kang H."/>
            <person name="Kim H."/>
            <person name="Bae S."/>
            <person name="Joh K."/>
        </authorList>
    </citation>
    <scope>NUCLEOTIDE SEQUENCE [LARGE SCALE GENOMIC DNA]</scope>
    <source>
        <strain evidence="1 2">HMF5036</strain>
    </source>
</reference>
<sequence>MRTISIDISDLEYQKFGLKADRLSFSDFLDMVSRELSRQNLAKAVELAERYGLSNMTMDEISQEIKAVRNKNAAHS</sequence>
<accession>A0A939K1M7</accession>
<dbReference type="EMBL" id="JAFMYU010000012">
    <property type="protein sequence ID" value="MBO0932425.1"/>
    <property type="molecule type" value="Genomic_DNA"/>
</dbReference>
<evidence type="ECO:0000313" key="2">
    <source>
        <dbReference type="Proteomes" id="UP000664795"/>
    </source>
</evidence>
<gene>
    <name evidence="1" type="ORF">J2I48_15545</name>
</gene>
<name>A0A939K1M7_9BACT</name>
<proteinExistence type="predicted"/>
<dbReference type="Proteomes" id="UP000664795">
    <property type="component" value="Unassembled WGS sequence"/>
</dbReference>
<dbReference type="AlphaFoldDB" id="A0A939K1M7"/>